<feature type="compositionally biased region" description="Low complexity" evidence="1">
    <location>
        <begin position="1125"/>
        <end position="1138"/>
    </location>
</feature>
<keyword evidence="5" id="KW-1185">Reference proteome</keyword>
<feature type="region of interest" description="Disordered" evidence="1">
    <location>
        <begin position="652"/>
        <end position="677"/>
    </location>
</feature>
<feature type="transmembrane region" description="Helical" evidence="2">
    <location>
        <begin position="12"/>
        <end position="32"/>
    </location>
</feature>
<proteinExistence type="predicted"/>
<feature type="transmembrane region" description="Helical" evidence="2">
    <location>
        <begin position="75"/>
        <end position="96"/>
    </location>
</feature>
<dbReference type="CDD" id="cd00158">
    <property type="entry name" value="RHOD"/>
    <property type="match status" value="1"/>
</dbReference>
<organism evidence="4 5">
    <name type="scientific">Symbiodinium microadriaticum</name>
    <name type="common">Dinoflagellate</name>
    <name type="synonym">Zooxanthella microadriatica</name>
    <dbReference type="NCBI Taxonomy" id="2951"/>
    <lineage>
        <taxon>Eukaryota</taxon>
        <taxon>Sar</taxon>
        <taxon>Alveolata</taxon>
        <taxon>Dinophyceae</taxon>
        <taxon>Suessiales</taxon>
        <taxon>Symbiodiniaceae</taxon>
        <taxon>Symbiodinium</taxon>
    </lineage>
</organism>
<dbReference type="InterPro" id="IPR003903">
    <property type="entry name" value="UIM_dom"/>
</dbReference>
<feature type="domain" description="Rhodanese" evidence="3">
    <location>
        <begin position="334"/>
        <end position="438"/>
    </location>
</feature>
<dbReference type="Gene3D" id="3.40.250.10">
    <property type="entry name" value="Rhodanese-like domain"/>
    <property type="match status" value="1"/>
</dbReference>
<keyword evidence="2" id="KW-0812">Transmembrane</keyword>
<dbReference type="OrthoDB" id="433673at2759"/>
<evidence type="ECO:0000313" key="5">
    <source>
        <dbReference type="Proteomes" id="UP000186817"/>
    </source>
</evidence>
<feature type="compositionally biased region" description="Low complexity" evidence="1">
    <location>
        <begin position="659"/>
        <end position="671"/>
    </location>
</feature>
<feature type="compositionally biased region" description="Basic residues" evidence="1">
    <location>
        <begin position="1020"/>
        <end position="1032"/>
    </location>
</feature>
<dbReference type="EMBL" id="LSRX01000187">
    <property type="protein sequence ID" value="OLQ05361.1"/>
    <property type="molecule type" value="Genomic_DNA"/>
</dbReference>
<sequence length="1811" mass="194767">MDGLIRARVARAALFSALPGGGLSLLLVFVLADETLRLACMLAASALLAIARLLGVAGAAARAPRWSCPRGRSQLLLELLGIAFCALGAALAAVGLGEENDSWVMSLILASTAQFRQPGRHGLQWNSFPLPGIHRRVRAGIIGLFASSFAWSFSCLLLGWLFFGSSACGALGTWLITGAFVFSSVELQGILMQDCTSVVLARGPLPTQELLEGRQCARRGDCQTSELKVEAGPGAFRAMSLAKYGAVCNIPREQRFQVTPEELLVGLGLGQHAMVELHGLKKAELNGKQGTVVGYNPETQRWTVRLHDDHSEVALLGTKLVVERAARTGTFRLETLLIDVRDNEDFVNYHIPGAINIPYSKMFMDQQRTLSKLKEWNLATTRIVTYATHDSKFIHTTVGRDLSASNWLWEILGHQLAMLATLSGGFAGWVKEGRPVEAGSMSEGGPRHDATIKGGNGMDSGACVTFVWVLGETVAEGREGGGETITAALARERGGSVAEEDPEDDDIDFEAAESEAEGEDDEVVELSQAKERKEHYLMKDRRWGYLCVLCGNTGMDPGCIKAKTCFPLPELQPLDDELEKASRSSGISPTEALSELTTQQQQQLEELASLQKQKALLEELLQLEELEAFERALQEEEEQLEEALRQSAEMQAKGSSTVAEAADAEPTAPATKMSKRTRAKVLAEPASTAKAWDEPPAPKRTRTQPVDDVFAEPAIPEAAEPAVHRASKAEVLAEPAIPEAREAAVIPASKAEVLAEPAIPEAIEAAVIPASEAEVLAEPAIPEVMEPTEAEAVPMNVLPGKPFPSVSAKVDKDLSGEVPQLMSLESAEALAADRVAMPPPKMSVTLRPDLADTLPDDLDEYEPSEPGQHEALEEGMRLDVEPAKAEGEGEAQKAPMSPSVGLEVCSVCPDEEGEEEAMEQDVILDVQDGKLGAKSCEPTLEVEAEKPTSPSKATVFYDQHLPPCPVQSEPKPMTPNEQANLAGAAEGRGRGRGKGRGRGRGKKDECDDDAEDAKAPCSRGRGRGKASGRGRGKAMAGGRGKGCSNQVSEDEESGDDVQDDVFTEADDDDNDDEAPQPKKKPAAKIRSEAMKPKTTCKAAPKGKAKAKCKAAPKGKAKAKAKAKAAAKATAKTTKSACKSHGERPAKKAKVDNGSKAVEPEPLPKVPRAKGKAAPLKPIGSDKDGKRAETDRKARLSRKSVAYHRAVKEARAQGLSQEECKEAAKKVFIATVRLLGGQHNMQQPGCRYIDKNGKKRFVGKPDLLKESGIPDSWIGVMENFKAEVLMKVPCPSFCRKTSTFELAGNQNVGLAMTKLPSQGSMLSSDSYDSAVEDAQRVFPKVTEPPNPVATPNKKAIFAEPNNSPGPSLSERPVPPSGGKPPGKRAKSPTYWRMRRYFEPKACGALKCSPAALSLYKTEQGREQIRELLKKHGTFSCVEDDSGFLFGNDLPCMASSAEDVDNVPLAAAERIAPQHFAGILGGPPDTGRDDRRLREQVKDALAQMKKLFKALTDKQAVYQGPPIGKIGGSADSSDDDLADELFQGFEQGVESARRVVRVAQVATRHSFMSRFLFTVIPSQMYAKKTLDVLLQALVTDLEVTINGQPKQIHLLTTAIKGDWPFLRSALHLRGLGKGHDTSIVLAWLEDLVSSIPEASVAPWKIFVSEDVPKAFSGDRDAYLRASEKEAAAEATPVSDIKELQKHIGEEPAQKAAAKAASEVPEAPSIWEVVGGADKGGIVVRKSRDTASEQEPQRLATGALIQQRQLVGERMHYVLRTGEGPVEGWVSIRLKTKDLVAKTSRCSAAEANTRAPPG</sequence>
<feature type="transmembrane region" description="Helical" evidence="2">
    <location>
        <begin position="38"/>
        <end position="63"/>
    </location>
</feature>
<feature type="region of interest" description="Disordered" evidence="1">
    <location>
        <begin position="840"/>
        <end position="875"/>
    </location>
</feature>
<feature type="compositionally biased region" description="Basic and acidic residues" evidence="1">
    <location>
        <begin position="1179"/>
        <end position="1193"/>
    </location>
</feature>
<dbReference type="InterPro" id="IPR001763">
    <property type="entry name" value="Rhodanese-like_dom"/>
</dbReference>
<keyword evidence="2" id="KW-0472">Membrane</keyword>
<evidence type="ECO:0000259" key="3">
    <source>
        <dbReference type="PROSITE" id="PS50206"/>
    </source>
</evidence>
<evidence type="ECO:0000256" key="2">
    <source>
        <dbReference type="SAM" id="Phobius"/>
    </source>
</evidence>
<feature type="transmembrane region" description="Helical" evidence="2">
    <location>
        <begin position="140"/>
        <end position="163"/>
    </location>
</feature>
<feature type="region of interest" description="Disordered" evidence="1">
    <location>
        <begin position="939"/>
        <end position="1198"/>
    </location>
</feature>
<name>A0A1Q9ED96_SYMMI</name>
<dbReference type="SUPFAM" id="SSF52821">
    <property type="entry name" value="Rhodanese/Cell cycle control phosphatase"/>
    <property type="match status" value="1"/>
</dbReference>
<feature type="compositionally biased region" description="Basic residues" evidence="1">
    <location>
        <begin position="990"/>
        <end position="1001"/>
    </location>
</feature>
<feature type="compositionally biased region" description="Basic and acidic residues" evidence="1">
    <location>
        <begin position="1139"/>
        <end position="1152"/>
    </location>
</feature>
<feature type="region of interest" description="Disordered" evidence="1">
    <location>
        <begin position="683"/>
        <end position="702"/>
    </location>
</feature>
<reference evidence="4 5" key="1">
    <citation type="submission" date="2016-02" db="EMBL/GenBank/DDBJ databases">
        <title>Genome analysis of coral dinoflagellate symbionts highlights evolutionary adaptations to a symbiotic lifestyle.</title>
        <authorList>
            <person name="Aranda M."/>
            <person name="Li Y."/>
            <person name="Liew Y.J."/>
            <person name="Baumgarten S."/>
            <person name="Simakov O."/>
            <person name="Wilson M."/>
            <person name="Piel J."/>
            <person name="Ashoor H."/>
            <person name="Bougouffa S."/>
            <person name="Bajic V.B."/>
            <person name="Ryu T."/>
            <person name="Ravasi T."/>
            <person name="Bayer T."/>
            <person name="Micklem G."/>
            <person name="Kim H."/>
            <person name="Bhak J."/>
            <person name="Lajeunesse T.C."/>
            <person name="Voolstra C.R."/>
        </authorList>
    </citation>
    <scope>NUCLEOTIDE SEQUENCE [LARGE SCALE GENOMIC DNA]</scope>
    <source>
        <strain evidence="4 5">CCMP2467</strain>
    </source>
</reference>
<dbReference type="Proteomes" id="UP000186817">
    <property type="component" value="Unassembled WGS sequence"/>
</dbReference>
<comment type="caution">
    <text evidence="4">The sequence shown here is derived from an EMBL/GenBank/DDBJ whole genome shotgun (WGS) entry which is preliminary data.</text>
</comment>
<dbReference type="PROSITE" id="PS50206">
    <property type="entry name" value="RHODANESE_3"/>
    <property type="match status" value="1"/>
</dbReference>
<dbReference type="Pfam" id="PF00581">
    <property type="entry name" value="Rhodanese"/>
    <property type="match status" value="1"/>
</dbReference>
<dbReference type="PROSITE" id="PS50330">
    <property type="entry name" value="UIM"/>
    <property type="match status" value="1"/>
</dbReference>
<evidence type="ECO:0000313" key="4">
    <source>
        <dbReference type="EMBL" id="OLQ05361.1"/>
    </source>
</evidence>
<feature type="region of interest" description="Disordered" evidence="1">
    <location>
        <begin position="1339"/>
        <end position="1386"/>
    </location>
</feature>
<gene>
    <name evidence="4" type="ORF">AK812_SmicGene11449</name>
</gene>
<keyword evidence="2" id="KW-1133">Transmembrane helix</keyword>
<evidence type="ECO:0000256" key="1">
    <source>
        <dbReference type="SAM" id="MobiDB-lite"/>
    </source>
</evidence>
<feature type="compositionally biased region" description="Acidic residues" evidence="1">
    <location>
        <begin position="1048"/>
        <end position="1074"/>
    </location>
</feature>
<feature type="compositionally biased region" description="Acidic residues" evidence="1">
    <location>
        <begin position="854"/>
        <end position="863"/>
    </location>
</feature>
<accession>A0A1Q9ED96</accession>
<feature type="compositionally biased region" description="Basic residues" evidence="1">
    <location>
        <begin position="1100"/>
        <end position="1124"/>
    </location>
</feature>
<protein>
    <recommendedName>
        <fullName evidence="3">Rhodanese domain-containing protein</fullName>
    </recommendedName>
</protein>
<dbReference type="InterPro" id="IPR036873">
    <property type="entry name" value="Rhodanese-like_dom_sf"/>
</dbReference>